<evidence type="ECO:0000313" key="6">
    <source>
        <dbReference type="EMBL" id="KAJ7326047.1"/>
    </source>
</evidence>
<dbReference type="PANTHER" id="PTHR45679">
    <property type="entry name" value="ER DEGRADATION-ENHANCING ALPHA-MANNOSIDASE-LIKE PROTEIN 2"/>
    <property type="match status" value="1"/>
</dbReference>
<gene>
    <name evidence="6" type="primary">EDEM1_1</name>
    <name evidence="6" type="ORF">OS493_028303</name>
</gene>
<dbReference type="GO" id="GO:0044322">
    <property type="term" value="C:endoplasmic reticulum quality control compartment"/>
    <property type="evidence" value="ECO:0007669"/>
    <property type="project" value="GOC"/>
</dbReference>
<keyword evidence="4" id="KW-0325">Glycoprotein</keyword>
<keyword evidence="5" id="KW-0378">Hydrolase</keyword>
<dbReference type="GO" id="GO:0016020">
    <property type="term" value="C:membrane"/>
    <property type="evidence" value="ECO:0007669"/>
    <property type="project" value="InterPro"/>
</dbReference>
<dbReference type="AlphaFoldDB" id="A0A9W9Y966"/>
<dbReference type="OrthoDB" id="8118055at2759"/>
<reference evidence="6" key="1">
    <citation type="submission" date="2023-01" db="EMBL/GenBank/DDBJ databases">
        <title>Genome assembly of the deep-sea coral Lophelia pertusa.</title>
        <authorList>
            <person name="Herrera S."/>
            <person name="Cordes E."/>
        </authorList>
    </citation>
    <scope>NUCLEOTIDE SEQUENCE</scope>
    <source>
        <strain evidence="6">USNM1676648</strain>
        <tissue evidence="6">Polyp</tissue>
    </source>
</reference>
<dbReference type="GO" id="GO:0005975">
    <property type="term" value="P:carbohydrate metabolic process"/>
    <property type="evidence" value="ECO:0007669"/>
    <property type="project" value="InterPro"/>
</dbReference>
<keyword evidence="5" id="KW-0326">Glycosidase</keyword>
<proteinExistence type="inferred from homology"/>
<dbReference type="GO" id="GO:0004571">
    <property type="term" value="F:mannosyl-oligosaccharide 1,2-alpha-mannosidase activity"/>
    <property type="evidence" value="ECO:0007669"/>
    <property type="project" value="InterPro"/>
</dbReference>
<dbReference type="InterPro" id="IPR044674">
    <property type="entry name" value="EDEM1/2/3"/>
</dbReference>
<dbReference type="Proteomes" id="UP001163046">
    <property type="component" value="Unassembled WGS sequence"/>
</dbReference>
<comment type="similarity">
    <text evidence="2 5">Belongs to the glycosyl hydrolase 47 family.</text>
</comment>
<keyword evidence="3" id="KW-0256">Endoplasmic reticulum</keyword>
<keyword evidence="7" id="KW-1185">Reference proteome</keyword>
<dbReference type="PRINTS" id="PR00747">
    <property type="entry name" value="GLYHDRLASE47"/>
</dbReference>
<dbReference type="SUPFAM" id="SSF48225">
    <property type="entry name" value="Seven-hairpin glycosidases"/>
    <property type="match status" value="1"/>
</dbReference>
<evidence type="ECO:0000256" key="4">
    <source>
        <dbReference type="ARBA" id="ARBA00023180"/>
    </source>
</evidence>
<dbReference type="InterPro" id="IPR012341">
    <property type="entry name" value="6hp_glycosidase-like_sf"/>
</dbReference>
<dbReference type="EC" id="3.2.1.-" evidence="5"/>
<dbReference type="PANTHER" id="PTHR45679:SF5">
    <property type="entry name" value="ER DEGRADATION-ENHANCING ALPHA-MANNOSIDASE-LIKE PROTEIN 1"/>
    <property type="match status" value="1"/>
</dbReference>
<dbReference type="Gene3D" id="1.50.10.10">
    <property type="match status" value="1"/>
</dbReference>
<evidence type="ECO:0000256" key="1">
    <source>
        <dbReference type="ARBA" id="ARBA00004240"/>
    </source>
</evidence>
<evidence type="ECO:0000313" key="7">
    <source>
        <dbReference type="Proteomes" id="UP001163046"/>
    </source>
</evidence>
<dbReference type="GO" id="GO:1904380">
    <property type="term" value="P:endoplasmic reticulum mannose trimming"/>
    <property type="evidence" value="ECO:0007669"/>
    <property type="project" value="InterPro"/>
</dbReference>
<dbReference type="InterPro" id="IPR001382">
    <property type="entry name" value="Glyco_hydro_47"/>
</dbReference>
<evidence type="ECO:0000256" key="3">
    <source>
        <dbReference type="ARBA" id="ARBA00022824"/>
    </source>
</evidence>
<dbReference type="InterPro" id="IPR036026">
    <property type="entry name" value="Seven-hairpin_glycosidases"/>
</dbReference>
<evidence type="ECO:0000256" key="5">
    <source>
        <dbReference type="RuleBase" id="RU361193"/>
    </source>
</evidence>
<comment type="subcellular location">
    <subcellularLocation>
        <location evidence="1">Endoplasmic reticulum</location>
    </subcellularLocation>
</comment>
<sequence length="149" mass="16525">MFYFGYDNYMNFAFPKDELDPIHCTGRGPDYDDPSNININDVLGDFSLGLLESLGTLAIMGNSSEFKRAVQLVIDSVTFEKNNTVQVFEATIRVLGSLLSAHLIIKDPLQPFGDMVPSDYDNELLLLAHDVANRLLAAFETFGNTNSIP</sequence>
<dbReference type="EMBL" id="MU827804">
    <property type="protein sequence ID" value="KAJ7326047.1"/>
    <property type="molecule type" value="Genomic_DNA"/>
</dbReference>
<name>A0A9W9Y966_9CNID</name>
<accession>A0A9W9Y966</accession>
<dbReference type="Pfam" id="PF01532">
    <property type="entry name" value="Glyco_hydro_47"/>
    <property type="match status" value="1"/>
</dbReference>
<comment type="caution">
    <text evidence="6">The sequence shown here is derived from an EMBL/GenBank/DDBJ whole genome shotgun (WGS) entry which is preliminary data.</text>
</comment>
<protein>
    <recommendedName>
        <fullName evidence="5">alpha-1,2-Mannosidase</fullName>
        <ecNumber evidence="5">3.2.1.-</ecNumber>
    </recommendedName>
</protein>
<organism evidence="6 7">
    <name type="scientific">Desmophyllum pertusum</name>
    <dbReference type="NCBI Taxonomy" id="174260"/>
    <lineage>
        <taxon>Eukaryota</taxon>
        <taxon>Metazoa</taxon>
        <taxon>Cnidaria</taxon>
        <taxon>Anthozoa</taxon>
        <taxon>Hexacorallia</taxon>
        <taxon>Scleractinia</taxon>
        <taxon>Caryophylliina</taxon>
        <taxon>Caryophylliidae</taxon>
        <taxon>Desmophyllum</taxon>
    </lineage>
</organism>
<dbReference type="GO" id="GO:0005509">
    <property type="term" value="F:calcium ion binding"/>
    <property type="evidence" value="ECO:0007669"/>
    <property type="project" value="InterPro"/>
</dbReference>
<evidence type="ECO:0000256" key="2">
    <source>
        <dbReference type="ARBA" id="ARBA00007658"/>
    </source>
</evidence>